<feature type="compositionally biased region" description="Basic and acidic residues" evidence="1">
    <location>
        <begin position="181"/>
        <end position="198"/>
    </location>
</feature>
<dbReference type="Gramene" id="GBG66284">
    <property type="protein sequence ID" value="GBG66284"/>
    <property type="gene ID" value="CBR_g57883"/>
</dbReference>
<dbReference type="Gene3D" id="3.30.70.270">
    <property type="match status" value="1"/>
</dbReference>
<protein>
    <recommendedName>
        <fullName evidence="4">Reverse transcriptase/retrotransposon-derived protein RNase H-like domain-containing protein</fullName>
    </recommendedName>
</protein>
<feature type="compositionally biased region" description="Basic and acidic residues" evidence="1">
    <location>
        <begin position="156"/>
        <end position="168"/>
    </location>
</feature>
<dbReference type="EMBL" id="BFEA01000071">
    <property type="protein sequence ID" value="GBG66284.1"/>
    <property type="molecule type" value="Genomic_DNA"/>
</dbReference>
<dbReference type="SUPFAM" id="SSF56672">
    <property type="entry name" value="DNA/RNA polymerases"/>
    <property type="match status" value="1"/>
</dbReference>
<proteinExistence type="predicted"/>
<feature type="compositionally biased region" description="Acidic residues" evidence="1">
    <location>
        <begin position="93"/>
        <end position="130"/>
    </location>
</feature>
<reference evidence="2 3" key="1">
    <citation type="journal article" date="2018" name="Cell">
        <title>The Chara Genome: Secondary Complexity and Implications for Plant Terrestrialization.</title>
        <authorList>
            <person name="Nishiyama T."/>
            <person name="Sakayama H."/>
            <person name="Vries J.D."/>
            <person name="Buschmann H."/>
            <person name="Saint-Marcoux D."/>
            <person name="Ullrich K.K."/>
            <person name="Haas F.B."/>
            <person name="Vanderstraeten L."/>
            <person name="Becker D."/>
            <person name="Lang D."/>
            <person name="Vosolsobe S."/>
            <person name="Rombauts S."/>
            <person name="Wilhelmsson P.K.I."/>
            <person name="Janitza P."/>
            <person name="Kern R."/>
            <person name="Heyl A."/>
            <person name="Rumpler F."/>
            <person name="Villalobos L.I.A.C."/>
            <person name="Clay J.M."/>
            <person name="Skokan R."/>
            <person name="Toyoda A."/>
            <person name="Suzuki Y."/>
            <person name="Kagoshima H."/>
            <person name="Schijlen E."/>
            <person name="Tajeshwar N."/>
            <person name="Catarino B."/>
            <person name="Hetherington A.J."/>
            <person name="Saltykova A."/>
            <person name="Bonnot C."/>
            <person name="Breuninger H."/>
            <person name="Symeonidi A."/>
            <person name="Radhakrishnan G.V."/>
            <person name="Van Nieuwerburgh F."/>
            <person name="Deforce D."/>
            <person name="Chang C."/>
            <person name="Karol K.G."/>
            <person name="Hedrich R."/>
            <person name="Ulvskov P."/>
            <person name="Glockner G."/>
            <person name="Delwiche C.F."/>
            <person name="Petrasek J."/>
            <person name="Van de Peer Y."/>
            <person name="Friml J."/>
            <person name="Beilby M."/>
            <person name="Dolan L."/>
            <person name="Kohara Y."/>
            <person name="Sugano S."/>
            <person name="Fujiyama A."/>
            <person name="Delaux P.-M."/>
            <person name="Quint M."/>
            <person name="TheiBen G."/>
            <person name="Hagemann M."/>
            <person name="Harholt J."/>
            <person name="Dunand C."/>
            <person name="Zachgo S."/>
            <person name="Langdale J."/>
            <person name="Maumus F."/>
            <person name="Straeten D.V.D."/>
            <person name="Gould S.B."/>
            <person name="Rensing S.A."/>
        </authorList>
    </citation>
    <scope>NUCLEOTIDE SEQUENCE [LARGE SCALE GENOMIC DNA]</scope>
    <source>
        <strain evidence="2 3">S276</strain>
    </source>
</reference>
<name>A0A388K887_CHABU</name>
<evidence type="ECO:0000313" key="3">
    <source>
        <dbReference type="Proteomes" id="UP000265515"/>
    </source>
</evidence>
<accession>A0A388K887</accession>
<evidence type="ECO:0000313" key="2">
    <source>
        <dbReference type="EMBL" id="GBG66284.1"/>
    </source>
</evidence>
<feature type="compositionally biased region" description="Basic and acidic residues" evidence="1">
    <location>
        <begin position="131"/>
        <end position="141"/>
    </location>
</feature>
<dbReference type="InterPro" id="IPR043502">
    <property type="entry name" value="DNA/RNA_pol_sf"/>
</dbReference>
<dbReference type="OrthoDB" id="4369127at2759"/>
<feature type="region of interest" description="Disordered" evidence="1">
    <location>
        <begin position="86"/>
        <end position="220"/>
    </location>
</feature>
<dbReference type="InterPro" id="IPR043128">
    <property type="entry name" value="Rev_trsase/Diguanyl_cyclase"/>
</dbReference>
<dbReference type="AlphaFoldDB" id="A0A388K887"/>
<keyword evidence="3" id="KW-1185">Reference proteome</keyword>
<dbReference type="PANTHER" id="PTHR37984:SF5">
    <property type="entry name" value="PROTEIN NYNRIN-LIKE"/>
    <property type="match status" value="1"/>
</dbReference>
<gene>
    <name evidence="2" type="ORF">CBR_g57883</name>
</gene>
<organism evidence="2 3">
    <name type="scientific">Chara braunii</name>
    <name type="common">Braun's stonewort</name>
    <dbReference type="NCBI Taxonomy" id="69332"/>
    <lineage>
        <taxon>Eukaryota</taxon>
        <taxon>Viridiplantae</taxon>
        <taxon>Streptophyta</taxon>
        <taxon>Charophyceae</taxon>
        <taxon>Charales</taxon>
        <taxon>Characeae</taxon>
        <taxon>Chara</taxon>
    </lineage>
</organism>
<dbReference type="PANTHER" id="PTHR37984">
    <property type="entry name" value="PROTEIN CBG26694"/>
    <property type="match status" value="1"/>
</dbReference>
<comment type="caution">
    <text evidence="2">The sequence shown here is derived from an EMBL/GenBank/DDBJ whole genome shotgun (WGS) entry which is preliminary data.</text>
</comment>
<evidence type="ECO:0008006" key="4">
    <source>
        <dbReference type="Google" id="ProtNLM"/>
    </source>
</evidence>
<dbReference type="Proteomes" id="UP000265515">
    <property type="component" value="Unassembled WGS sequence"/>
</dbReference>
<dbReference type="InterPro" id="IPR050951">
    <property type="entry name" value="Retrovirus_Pol_polyprotein"/>
</dbReference>
<sequence>MNTKIALEKSEFFLSEISFLGYMVTRGGLRPDSRKVEAVREAPTPTSLTEVRAFLRLASYYQRFIKGFAAIARPLTNLLRKDQPLNWDAEVSGGEEEEEEEENEEETSGEDEEETSGEDGEETSEEDEDYSEHSEHSEHEVGVVSEEKEEEEEEREEVKEEAKGKRSLEQSVGADLPVSDDPIKDPEPPAKEDEHPHAETSGTVTRRRSRSPSPSPRPSV</sequence>
<evidence type="ECO:0000256" key="1">
    <source>
        <dbReference type="SAM" id="MobiDB-lite"/>
    </source>
</evidence>